<protein>
    <submittedName>
        <fullName evidence="2">Uncharacterized protein</fullName>
    </submittedName>
</protein>
<keyword evidence="3" id="KW-1185">Reference proteome</keyword>
<dbReference type="EMBL" id="CP002100">
    <property type="protein sequence ID" value="ADN50516.1"/>
    <property type="molecule type" value="Genomic_DNA"/>
</dbReference>
<evidence type="ECO:0000256" key="1">
    <source>
        <dbReference type="SAM" id="Phobius"/>
    </source>
</evidence>
<dbReference type="AlphaFoldDB" id="E1QQU6"/>
<dbReference type="eggNOG" id="arCOG07344">
    <property type="taxonomic scope" value="Archaea"/>
</dbReference>
<sequence>MPRQRHLRIITLAILLAAALSITLITLAQSQAQPRPFMTLKGEASLIDYYNVSGITALMLVIRAYLNNTPAPITVSLFAFTPTKIYTIGYYYGVGAVTINLANPLMMEVASAWNVAGLWPSLLAFIMYTSNETHTVRFMILTIPYDPGWIISKEHIAITASVNLTTVKPLPIPRNLTKSITMQTTNTKINTTDPYGYTYVGSCMGIAFHNHLQAYHTYLALAQLAGN</sequence>
<feature type="transmembrane region" description="Helical" evidence="1">
    <location>
        <begin position="73"/>
        <end position="92"/>
    </location>
</feature>
<evidence type="ECO:0000313" key="2">
    <source>
        <dbReference type="EMBL" id="ADN50516.1"/>
    </source>
</evidence>
<accession>E1QQU6</accession>
<dbReference type="RefSeq" id="WP_013336241.1">
    <property type="nucleotide sequence ID" value="NC_014537.1"/>
</dbReference>
<keyword evidence="1" id="KW-0472">Membrane</keyword>
<gene>
    <name evidence="2" type="ordered locus">Vdis_1128</name>
</gene>
<evidence type="ECO:0000313" key="3">
    <source>
        <dbReference type="Proteomes" id="UP000006681"/>
    </source>
</evidence>
<dbReference type="GeneID" id="9752059"/>
<reference evidence="3" key="2">
    <citation type="journal article" date="2010" name="Stand. Genomic Sci.">
        <title>Complete genome sequence of Vulcanisaeta distributa type strain (IC-017T).</title>
        <authorList>
            <person name="Mavromatis K."/>
            <person name="Sikorski J."/>
            <person name="Pabst E."/>
            <person name="Teshima H."/>
            <person name="Lapidus A."/>
            <person name="Lucas S."/>
            <person name="Nolan M."/>
            <person name="Glavina Del Rio T."/>
            <person name="Cheng J."/>
            <person name="Bruce D."/>
            <person name="Goodwin L."/>
            <person name="Pitluck S."/>
            <person name="Liolios K."/>
            <person name="Ivanova N."/>
            <person name="Mikhailova N."/>
            <person name="Pati A."/>
            <person name="Chen A."/>
            <person name="Palaniappan K."/>
            <person name="Land M."/>
            <person name="Hauser L."/>
            <person name="Chang Y."/>
            <person name="Jeffries C."/>
            <person name="Rohde M."/>
            <person name="Spring S."/>
            <person name="Goker M."/>
            <person name="Wirth R."/>
            <person name="Woyke T."/>
            <person name="Bristow J."/>
            <person name="Eisen J."/>
            <person name="Markowitz V."/>
            <person name="Hugenholtz P."/>
            <person name="Klenk H."/>
            <person name="Kyrpides N."/>
        </authorList>
    </citation>
    <scope>NUCLEOTIDE SEQUENCE [LARGE SCALE GENOMIC DNA]</scope>
    <source>
        <strain evidence="3">DSM 14429 / JCM 11212 / NBRC 100878 / IC-017</strain>
    </source>
</reference>
<proteinExistence type="predicted"/>
<dbReference type="HOGENOM" id="CLU_1217644_0_0_2"/>
<name>E1QQU6_VULDI</name>
<organism evidence="2 3">
    <name type="scientific">Vulcanisaeta distributa (strain DSM 14429 / JCM 11212 / NBRC 100878 / IC-017)</name>
    <dbReference type="NCBI Taxonomy" id="572478"/>
    <lineage>
        <taxon>Archaea</taxon>
        <taxon>Thermoproteota</taxon>
        <taxon>Thermoprotei</taxon>
        <taxon>Thermoproteales</taxon>
        <taxon>Thermoproteaceae</taxon>
        <taxon>Vulcanisaeta</taxon>
    </lineage>
</organism>
<feature type="transmembrane region" description="Helical" evidence="1">
    <location>
        <begin position="48"/>
        <end position="66"/>
    </location>
</feature>
<reference evidence="2 3" key="1">
    <citation type="journal article" date="2010" name="Stand. Genomic Sci.">
        <title>Complete genome sequence of Vulcanisaeta distributa type strain (IC-017).</title>
        <authorList>
            <person name="Mavromatis K."/>
            <person name="Sikorski J."/>
            <person name="Pabst E."/>
            <person name="Teshima H."/>
            <person name="Lapidus A."/>
            <person name="Lucas S."/>
            <person name="Nolan M."/>
            <person name="Glavina Del Rio T."/>
            <person name="Cheng J.F."/>
            <person name="Bruce D."/>
            <person name="Goodwin L."/>
            <person name="Pitluck S."/>
            <person name="Liolios K."/>
            <person name="Ivanova N."/>
            <person name="Mikhailova N."/>
            <person name="Pati A."/>
            <person name="Chen A."/>
            <person name="Palaniappan K."/>
            <person name="Land M."/>
            <person name="Hauser L."/>
            <person name="Chang Y.J."/>
            <person name="Jeffries C.D."/>
            <person name="Rohde M."/>
            <person name="Spring S."/>
            <person name="Goker M."/>
            <person name="Wirth R."/>
            <person name="Woyke T."/>
            <person name="Bristow J."/>
            <person name="Eisen J.A."/>
            <person name="Markowitz V."/>
            <person name="Hugenholtz P."/>
            <person name="Klenk H.P."/>
            <person name="Kyrpides N.C."/>
        </authorList>
    </citation>
    <scope>NUCLEOTIDE SEQUENCE [LARGE SCALE GENOMIC DNA]</scope>
    <source>
        <strain evidence="3">DSM 14429 / JCM 11212 / NBRC 100878 / IC-017</strain>
    </source>
</reference>
<dbReference type="STRING" id="572478.Vdis_1128"/>
<keyword evidence="1" id="KW-1133">Transmembrane helix</keyword>
<dbReference type="KEGG" id="vdi:Vdis_1128"/>
<dbReference type="Proteomes" id="UP000006681">
    <property type="component" value="Chromosome"/>
</dbReference>
<keyword evidence="1" id="KW-0812">Transmembrane</keyword>
<feature type="transmembrane region" description="Helical" evidence="1">
    <location>
        <begin position="112"/>
        <end position="129"/>
    </location>
</feature>